<dbReference type="EMBL" id="MN739788">
    <property type="protein sequence ID" value="QHT26420.1"/>
    <property type="molecule type" value="Genomic_DNA"/>
</dbReference>
<dbReference type="SUPFAM" id="SSF57997">
    <property type="entry name" value="Tropomyosin"/>
    <property type="match status" value="1"/>
</dbReference>
<keyword evidence="1" id="KW-0175">Coiled coil</keyword>
<reference evidence="2" key="1">
    <citation type="journal article" date="2020" name="Nature">
        <title>Giant virus diversity and host interactions through global metagenomics.</title>
        <authorList>
            <person name="Schulz F."/>
            <person name="Roux S."/>
            <person name="Paez-Espino D."/>
            <person name="Jungbluth S."/>
            <person name="Walsh D.A."/>
            <person name="Denef V.J."/>
            <person name="McMahon K.D."/>
            <person name="Konstantinidis K.T."/>
            <person name="Eloe-Fadrosh E.A."/>
            <person name="Kyrpides N.C."/>
            <person name="Woyke T."/>
        </authorList>
    </citation>
    <scope>NUCLEOTIDE SEQUENCE</scope>
    <source>
        <strain evidence="2">GVMAG-M-3300023179-27</strain>
    </source>
</reference>
<feature type="coiled-coil region" evidence="1">
    <location>
        <begin position="42"/>
        <end position="162"/>
    </location>
</feature>
<protein>
    <submittedName>
        <fullName evidence="2">Uncharacterized protein</fullName>
    </submittedName>
</protein>
<organism evidence="2">
    <name type="scientific">viral metagenome</name>
    <dbReference type="NCBI Taxonomy" id="1070528"/>
    <lineage>
        <taxon>unclassified sequences</taxon>
        <taxon>metagenomes</taxon>
        <taxon>organismal metagenomes</taxon>
    </lineage>
</organism>
<name>A0A6C0ED70_9ZZZZ</name>
<evidence type="ECO:0000256" key="1">
    <source>
        <dbReference type="SAM" id="Coils"/>
    </source>
</evidence>
<accession>A0A6C0ED70</accession>
<evidence type="ECO:0000313" key="2">
    <source>
        <dbReference type="EMBL" id="QHT26420.1"/>
    </source>
</evidence>
<sequence>MSTNKDKLKVYNYKVNQYTSKLAKFGIQTGGEGSPKNIKEFASAFTRQKEVTKESLEKLTAERDKYFNLLKNRTDRIKTLNTEITSLEGQLRTRLTKEQQTQLEDELAEKKRELATAESQLATAKSDLSAAQNALQDETSAKQALAEKVDNAENNLTVLYSKLDIPDERRVMSDKKIDDKFDIFSSLADVLGQNIVDTTTKPFSDRIDVYIDDSDLISEFNIEKDRLLELVKQETNNDNVKAYLNELISAYKLVLGKINNESRKTELKTAFMTELNNPVNLLSDRLTDKTELLTSIQSMTSELAPANQGGGSLTAYRLSNELRNMLS</sequence>
<proteinExistence type="predicted"/>
<dbReference type="AlphaFoldDB" id="A0A6C0ED70"/>